<keyword evidence="7" id="KW-0539">Nucleus</keyword>
<dbReference type="EMBL" id="GG681874">
    <property type="protein sequence ID" value="EER04110.1"/>
    <property type="molecule type" value="Genomic_DNA"/>
</dbReference>
<dbReference type="RefSeq" id="XP_002772294.1">
    <property type="nucleotide sequence ID" value="XM_002772248.1"/>
</dbReference>
<evidence type="ECO:0000313" key="11">
    <source>
        <dbReference type="Proteomes" id="UP000007800"/>
    </source>
</evidence>
<comment type="subcellular location">
    <subcellularLocation>
        <location evidence="1">Nucleus</location>
    </subcellularLocation>
</comment>
<dbReference type="InterPro" id="IPR051376">
    <property type="entry name" value="CWC25_splicing_factor"/>
</dbReference>
<keyword evidence="5 8" id="KW-0175">Coiled coil</keyword>
<evidence type="ECO:0000256" key="1">
    <source>
        <dbReference type="ARBA" id="ARBA00004123"/>
    </source>
</evidence>
<feature type="region of interest" description="Disordered" evidence="9">
    <location>
        <begin position="1569"/>
        <end position="1788"/>
    </location>
</feature>
<feature type="compositionally biased region" description="Basic and acidic residues" evidence="9">
    <location>
        <begin position="1655"/>
        <end position="1703"/>
    </location>
</feature>
<dbReference type="GO" id="GO:0000398">
    <property type="term" value="P:mRNA splicing, via spliceosome"/>
    <property type="evidence" value="ECO:0007669"/>
    <property type="project" value="TreeGrafter"/>
</dbReference>
<evidence type="ECO:0000256" key="3">
    <source>
        <dbReference type="ARBA" id="ARBA00022664"/>
    </source>
</evidence>
<evidence type="ECO:0000313" key="10">
    <source>
        <dbReference type="EMBL" id="EER04110.1"/>
    </source>
</evidence>
<feature type="region of interest" description="Disordered" evidence="9">
    <location>
        <begin position="974"/>
        <end position="993"/>
    </location>
</feature>
<comment type="similarity">
    <text evidence="2">Belongs to the CWC25 family.</text>
</comment>
<dbReference type="PANTHER" id="PTHR16196">
    <property type="entry name" value="CELL CYCLE CONTROL PROTEIN CWF25"/>
    <property type="match status" value="1"/>
</dbReference>
<dbReference type="GeneID" id="9045196"/>
<dbReference type="GO" id="GO:0005684">
    <property type="term" value="C:U2-type spliceosomal complex"/>
    <property type="evidence" value="ECO:0007669"/>
    <property type="project" value="TreeGrafter"/>
</dbReference>
<sequence length="1830" mass="207994">MDFLAEKTRETYKSLSTLQNLTGALEDSSKAFAQTIRSELRDPSKEESTDSRQPERYTMATHSLTGLGQSIARHFESVVDDISRRHLDDNLKVAIKVHTRATERALAEIIELNRRIKVLQEELDAAKSAKIVADQNLASALSVRAETKRRYAVTREGSGNVGEAMEKSLKGILKSIDAKVEAAEKNQMDCVAKVDSLAERLEELLKIKAQKQGTLLALIDKCELSKFFTLVDTAKQLLAIMSELAENIRRSITFSDVHIRVSPLDASLEQRIFLAEQMEEELSLDDRAKLEQAAVLKSADAYKSTETDMLTLKEERIVLLNSQIAEIRDELDRLRQRDALGLMHAKLTPADELETGGQPVLPDGGYNDHMLRYTFPLPLPNNDEQSFLVHEMRDFKVSVAEKHERLHVLPLPVLAEGEAPSRDLTWFKMEDNQWDLLAYEMLLLAYFKATDDDGNTFRMSKDEKDALRESIQMCRLRLRISATLHQQIVEMLLPDLNGHKICPPLDVRFRLYRLVAFDIKESRVPISQKIYSQWVVRQCAMVRWVVYCVQKIMGGVPDMVKNAIMDFHPSKPDSWKQMLEALNDVMQPIHNPNGQPVKASDSTLHYPSASLHPLLPRLWKAGVDVRGEGQLHPQLNDLASVLFNVLTRGAYEYHGVHLAQSMWSEKCRDEWPGPAAASIEEVITPGYIEGIAADLFKSFSEGADGEKDNRHILEEQYDECCMRVQTAPFRDATVNALCDYRGQLQGDEKSPNAILHAWRELAILLNSQTPDGSRPSNEESEHFLTFVMPRHFEAETAASTAVRPSRAHYPIDLIGDEERSIPLSTTILDSVQLARAHSSPEARLDWLEEATQYVWKACFELQTAKELRTVINFGNIDAPTDHNIWSWALNEQLRPLYETLAKDEYLWPTDWIPEGGPEFLTATVVWGRYVKFAVDSPDTSLLGLMIPKITAALNARLEAFEEDVVSKTCVATSEDGSRWTPTRPPAVRTRKDERELPPAFRQALFKSLEKQARKNKFWKRNNKKNVPRMYNDAAAVANSQLQVPRGVSQEYTDSEDEQVSSSSEAEVVMAESPNLEFNLCTDFVLVDTPVVKQFLDDPDLQLPAQMVRLQDIAKSYDEISVMRGAIHGAIGDEEKRIRKVLKTQNKYSTNEYDIKLKACERDNKEMHDKSDEVVNETIEYLEGVGHNLSCVMAARMVYVDLNEDIFRRLYCTMTENGVPVNLAGVIDGVCSQEGISSFLSRVPDLCDWDLLVREEFLQNFIYAWTYTVLDLAKRGRKFDSQTMHSTLTNDADALPGLAEFVGLDSFDEESNAHKIVREAQSLPVIVTGSEAMQDFDKLAIKALREPGESEIAPNKDARGGGAGVYDAAPRTVPNAGPANPAAAATGVAPSSGKKGRVHEGKKKFSRLLRSSTNYGGQFYKEYVDPVLHLSLWLCGVTLSLQLITEAMSSKLAQVSAEATAAEEASAPVRRLEWMYDPGVGVTKTDLELMNEAVDTSGGQNDDVKKMQAGEVSGSIFLNDITHPNSDTMRRLNEDPLFQIKKKEMEAMEQQMNNPLVQMRLRQMEELKAMKKRMKKEHVKEEKRREKAEKKRIKREEHRTKSEPRSDTDDRLESKGRSHDHHHRHAPRYERSRSRSRDRRHARSPPVHQHRRRHDRTYDRRSPLSRRRSYDSRERRERESMPTRTCERPTPDTSKPQDDAELRRSLGLGEMSDRRKIHLEKEERNRLRHEAALKRQRDGEGSQSSKEGMSAEEMLEAGKARWSDFEKQVSREEELEREVAAAEEKAQGHNKYAAEMGKRMHFSDELTLEARLKNQRARRMKTSDLKDTLED</sequence>
<dbReference type="InterPro" id="IPR022209">
    <property type="entry name" value="CWC25"/>
</dbReference>
<protein>
    <submittedName>
        <fullName evidence="10">Uncharacterized protein</fullName>
    </submittedName>
</protein>
<feature type="compositionally biased region" description="Basic residues" evidence="9">
    <location>
        <begin position="1635"/>
        <end position="1654"/>
    </location>
</feature>
<keyword evidence="11" id="KW-1185">Reference proteome</keyword>
<feature type="compositionally biased region" description="Basic and acidic residues" evidence="9">
    <location>
        <begin position="1710"/>
        <end position="1739"/>
    </location>
</feature>
<feature type="compositionally biased region" description="Basic and acidic residues" evidence="9">
    <location>
        <begin position="1577"/>
        <end position="1616"/>
    </location>
</feature>
<organism evidence="11">
    <name type="scientific">Perkinsus marinus (strain ATCC 50983 / TXsc)</name>
    <dbReference type="NCBI Taxonomy" id="423536"/>
    <lineage>
        <taxon>Eukaryota</taxon>
        <taxon>Sar</taxon>
        <taxon>Alveolata</taxon>
        <taxon>Perkinsozoa</taxon>
        <taxon>Perkinsea</taxon>
        <taxon>Perkinsida</taxon>
        <taxon>Perkinsidae</taxon>
        <taxon>Perkinsus</taxon>
    </lineage>
</organism>
<feature type="compositionally biased region" description="Basic and acidic residues" evidence="9">
    <location>
        <begin position="1755"/>
        <end position="1786"/>
    </location>
</feature>
<evidence type="ECO:0000256" key="8">
    <source>
        <dbReference type="SAM" id="Coils"/>
    </source>
</evidence>
<evidence type="ECO:0000256" key="6">
    <source>
        <dbReference type="ARBA" id="ARBA00023187"/>
    </source>
</evidence>
<proteinExistence type="inferred from homology"/>
<keyword evidence="6" id="KW-0508">mRNA splicing</keyword>
<name>C5LGR5_PERM5</name>
<evidence type="ECO:0000256" key="9">
    <source>
        <dbReference type="SAM" id="MobiDB-lite"/>
    </source>
</evidence>
<evidence type="ECO:0000256" key="7">
    <source>
        <dbReference type="ARBA" id="ARBA00023242"/>
    </source>
</evidence>
<feature type="coiled-coil region" evidence="8">
    <location>
        <begin position="102"/>
        <end position="136"/>
    </location>
</feature>
<gene>
    <name evidence="10" type="ORF">Pmar_PMAR023097</name>
</gene>
<keyword evidence="3" id="KW-0507">mRNA processing</keyword>
<feature type="compositionally biased region" description="Basic residues" evidence="9">
    <location>
        <begin position="1393"/>
        <end position="1402"/>
    </location>
</feature>
<accession>C5LGR5</accession>
<feature type="region of interest" description="Disordered" evidence="9">
    <location>
        <begin position="1375"/>
        <end position="1402"/>
    </location>
</feature>
<feature type="coiled-coil region" evidence="8">
    <location>
        <begin position="310"/>
        <end position="337"/>
    </location>
</feature>
<keyword evidence="4" id="KW-0747">Spliceosome</keyword>
<reference evidence="10 11" key="1">
    <citation type="submission" date="2008-07" db="EMBL/GenBank/DDBJ databases">
        <authorList>
            <person name="El-Sayed N."/>
            <person name="Caler E."/>
            <person name="Inman J."/>
            <person name="Amedeo P."/>
            <person name="Hass B."/>
            <person name="Wortman J."/>
        </authorList>
    </citation>
    <scope>NUCLEOTIDE SEQUENCE [LARGE SCALE GENOMIC DNA]</scope>
    <source>
        <strain evidence="11">ATCC 50983 / TXsc</strain>
    </source>
</reference>
<evidence type="ECO:0000256" key="4">
    <source>
        <dbReference type="ARBA" id="ARBA00022728"/>
    </source>
</evidence>
<dbReference type="Pfam" id="PF12542">
    <property type="entry name" value="CWC25"/>
    <property type="match status" value="1"/>
</dbReference>
<dbReference type="PANTHER" id="PTHR16196:SF0">
    <property type="entry name" value="PRE-MRNA-SPLICING FACTOR CWC25 HOMOLOG"/>
    <property type="match status" value="1"/>
</dbReference>
<evidence type="ECO:0000256" key="2">
    <source>
        <dbReference type="ARBA" id="ARBA00006695"/>
    </source>
</evidence>
<dbReference type="Proteomes" id="UP000007800">
    <property type="component" value="Unassembled WGS sequence"/>
</dbReference>
<dbReference type="OrthoDB" id="21123at2759"/>
<dbReference type="InParanoid" id="C5LGR5"/>
<evidence type="ECO:0000256" key="5">
    <source>
        <dbReference type="ARBA" id="ARBA00023054"/>
    </source>
</evidence>
<feature type="compositionally biased region" description="Low complexity" evidence="9">
    <location>
        <begin position="1375"/>
        <end position="1389"/>
    </location>
</feature>